<dbReference type="InterPro" id="IPR020422">
    <property type="entry name" value="TYR_PHOSPHATASE_DUAL_dom"/>
</dbReference>
<dbReference type="EMBL" id="JAULSN010000014">
    <property type="protein sequence ID" value="KAK3360895.1"/>
    <property type="molecule type" value="Genomic_DNA"/>
</dbReference>
<dbReference type="PROSITE" id="PS50054">
    <property type="entry name" value="TYR_PHOSPHATASE_DUAL"/>
    <property type="match status" value="1"/>
</dbReference>
<evidence type="ECO:0000313" key="11">
    <source>
        <dbReference type="Proteomes" id="UP001287356"/>
    </source>
</evidence>
<comment type="subcellular location">
    <subcellularLocation>
        <location evidence="1">Cytoplasm</location>
    </subcellularLocation>
</comment>
<evidence type="ECO:0000256" key="5">
    <source>
        <dbReference type="ARBA" id="ARBA00044949"/>
    </source>
</evidence>
<evidence type="ECO:0000256" key="7">
    <source>
        <dbReference type="ARBA" id="ARBA00047927"/>
    </source>
</evidence>
<dbReference type="GO" id="GO:0016791">
    <property type="term" value="F:phosphatase activity"/>
    <property type="evidence" value="ECO:0007669"/>
    <property type="project" value="TreeGrafter"/>
</dbReference>
<evidence type="ECO:0000313" key="10">
    <source>
        <dbReference type="EMBL" id="KAK3360895.1"/>
    </source>
</evidence>
<feature type="compositionally biased region" description="Basic and acidic residues" evidence="8">
    <location>
        <begin position="28"/>
        <end position="45"/>
    </location>
</feature>
<sequence>MTVDGMAVDGQAVSKRSAVRASVEDEYGADKNTPERQSPRSSKYEEEMDETTGRNTPTSRQQSDNTSSQNGQLSITLDLFRGTADGADDYAGYTSPQQHDATIPLDGRPINFGVVVPGVYRSSFPQTEDHLFLKGLKLKTIITLVQKDFPQGYEAFMCANGIKHHVVDMKGTKKEEIPIATMKTILGLVLGRENHPLLVHCNHGRHRTGCVVGVIRKASGWDLTEVLDEYKQYAEPKIRECDVTYITRFEPAALTDL</sequence>
<dbReference type="AlphaFoldDB" id="A0AAE0MYB6"/>
<dbReference type="InterPro" id="IPR004861">
    <property type="entry name" value="Siw14-like"/>
</dbReference>
<reference evidence="10" key="2">
    <citation type="submission" date="2023-06" db="EMBL/GenBank/DDBJ databases">
        <authorList>
            <consortium name="Lawrence Berkeley National Laboratory"/>
            <person name="Haridas S."/>
            <person name="Hensen N."/>
            <person name="Bonometti L."/>
            <person name="Westerberg I."/>
            <person name="Brannstrom I.O."/>
            <person name="Guillou S."/>
            <person name="Cros-Aarteil S."/>
            <person name="Calhoun S."/>
            <person name="Kuo A."/>
            <person name="Mondo S."/>
            <person name="Pangilinan J."/>
            <person name="Riley R."/>
            <person name="Labutti K."/>
            <person name="Andreopoulos B."/>
            <person name="Lipzen A."/>
            <person name="Chen C."/>
            <person name="Yanf M."/>
            <person name="Daum C."/>
            <person name="Ng V."/>
            <person name="Clum A."/>
            <person name="Steindorff A."/>
            <person name="Ohm R."/>
            <person name="Martin F."/>
            <person name="Silar P."/>
            <person name="Natvig D."/>
            <person name="Lalanne C."/>
            <person name="Gautier V."/>
            <person name="Ament-Velasquez S.L."/>
            <person name="Kruys A."/>
            <person name="Hutchinson M.I."/>
            <person name="Powell A.J."/>
            <person name="Barry K."/>
            <person name="Miller A.N."/>
            <person name="Grigoriev I.V."/>
            <person name="Debuchy R."/>
            <person name="Gladieux P."/>
            <person name="Thoren M.H."/>
            <person name="Johannesson H."/>
        </authorList>
    </citation>
    <scope>NUCLEOTIDE SEQUENCE</scope>
    <source>
        <strain evidence="10">CBS 958.72</strain>
    </source>
</reference>
<name>A0AAE0MYB6_9PEZI</name>
<proteinExistence type="inferred from homology"/>
<evidence type="ECO:0000256" key="1">
    <source>
        <dbReference type="ARBA" id="ARBA00004496"/>
    </source>
</evidence>
<feature type="compositionally biased region" description="Polar residues" evidence="8">
    <location>
        <begin position="53"/>
        <end position="73"/>
    </location>
</feature>
<evidence type="ECO:0000256" key="2">
    <source>
        <dbReference type="ARBA" id="ARBA00012527"/>
    </source>
</evidence>
<dbReference type="SUPFAM" id="SSF52799">
    <property type="entry name" value="(Phosphotyrosine protein) phosphatases II"/>
    <property type="match status" value="1"/>
</dbReference>
<feature type="region of interest" description="Disordered" evidence="8">
    <location>
        <begin position="1"/>
        <end position="73"/>
    </location>
</feature>
<dbReference type="InterPro" id="IPR029021">
    <property type="entry name" value="Prot-tyrosine_phosphatase-like"/>
</dbReference>
<comment type="catalytic activity">
    <reaction evidence="7">
        <text>1,5-bis(diphospho)-1D-myo-inositol 2,3,4,6-tetrakisphosphate + H2O = 1-diphospho-1D-myo-inositol 2,3,4,5,6-pentakisphosphate + phosphate + 2 H(+)</text>
        <dbReference type="Rhea" id="RHEA:79699"/>
        <dbReference type="ChEBI" id="CHEBI:15377"/>
        <dbReference type="ChEBI" id="CHEBI:15378"/>
        <dbReference type="ChEBI" id="CHEBI:43474"/>
        <dbReference type="ChEBI" id="CHEBI:74946"/>
        <dbReference type="ChEBI" id="CHEBI:77983"/>
        <dbReference type="EC" id="3.6.1.52"/>
    </reaction>
    <physiologicalReaction direction="left-to-right" evidence="7">
        <dbReference type="Rhea" id="RHEA:79700"/>
    </physiologicalReaction>
</comment>
<comment type="caution">
    <text evidence="10">The sequence shown here is derived from an EMBL/GenBank/DDBJ whole genome shotgun (WGS) entry which is preliminary data.</text>
</comment>
<dbReference type="FunFam" id="3.90.190.10:FF:000035">
    <property type="entry name" value="Tyrosine phosphatase, putative"/>
    <property type="match status" value="1"/>
</dbReference>
<dbReference type="Gene3D" id="3.90.190.10">
    <property type="entry name" value="Protein tyrosine phosphatase superfamily"/>
    <property type="match status" value="1"/>
</dbReference>
<gene>
    <name evidence="10" type="ORF">B0T24DRAFT_692949</name>
</gene>
<dbReference type="PANTHER" id="PTHR31126">
    <property type="entry name" value="TYROSINE-PROTEIN PHOSPHATASE"/>
    <property type="match status" value="1"/>
</dbReference>
<dbReference type="Proteomes" id="UP001287356">
    <property type="component" value="Unassembled WGS sequence"/>
</dbReference>
<reference evidence="10" key="1">
    <citation type="journal article" date="2023" name="Mol. Phylogenet. Evol.">
        <title>Genome-scale phylogeny and comparative genomics of the fungal order Sordariales.</title>
        <authorList>
            <person name="Hensen N."/>
            <person name="Bonometti L."/>
            <person name="Westerberg I."/>
            <person name="Brannstrom I.O."/>
            <person name="Guillou S."/>
            <person name="Cros-Aarteil S."/>
            <person name="Calhoun S."/>
            <person name="Haridas S."/>
            <person name="Kuo A."/>
            <person name="Mondo S."/>
            <person name="Pangilinan J."/>
            <person name="Riley R."/>
            <person name="LaButti K."/>
            <person name="Andreopoulos B."/>
            <person name="Lipzen A."/>
            <person name="Chen C."/>
            <person name="Yan M."/>
            <person name="Daum C."/>
            <person name="Ng V."/>
            <person name="Clum A."/>
            <person name="Steindorff A."/>
            <person name="Ohm R.A."/>
            <person name="Martin F."/>
            <person name="Silar P."/>
            <person name="Natvig D.O."/>
            <person name="Lalanne C."/>
            <person name="Gautier V."/>
            <person name="Ament-Velasquez S.L."/>
            <person name="Kruys A."/>
            <person name="Hutchinson M.I."/>
            <person name="Powell A.J."/>
            <person name="Barry K."/>
            <person name="Miller A.N."/>
            <person name="Grigoriev I.V."/>
            <person name="Debuchy R."/>
            <person name="Gladieux P."/>
            <person name="Hiltunen Thoren M."/>
            <person name="Johannesson H."/>
        </authorList>
    </citation>
    <scope>NUCLEOTIDE SEQUENCE</scope>
    <source>
        <strain evidence="10">CBS 958.72</strain>
    </source>
</reference>
<evidence type="ECO:0000259" key="9">
    <source>
        <dbReference type="PROSITE" id="PS50054"/>
    </source>
</evidence>
<dbReference type="GO" id="GO:0005737">
    <property type="term" value="C:cytoplasm"/>
    <property type="evidence" value="ECO:0007669"/>
    <property type="project" value="UniProtKB-SubCell"/>
</dbReference>
<keyword evidence="4" id="KW-0378">Hydrolase</keyword>
<evidence type="ECO:0000256" key="3">
    <source>
        <dbReference type="ARBA" id="ARBA00022490"/>
    </source>
</evidence>
<dbReference type="EC" id="3.6.1.52" evidence="2"/>
<organism evidence="10 11">
    <name type="scientific">Lasiosphaeria ovina</name>
    <dbReference type="NCBI Taxonomy" id="92902"/>
    <lineage>
        <taxon>Eukaryota</taxon>
        <taxon>Fungi</taxon>
        <taxon>Dikarya</taxon>
        <taxon>Ascomycota</taxon>
        <taxon>Pezizomycotina</taxon>
        <taxon>Sordariomycetes</taxon>
        <taxon>Sordariomycetidae</taxon>
        <taxon>Sordariales</taxon>
        <taxon>Lasiosphaeriaceae</taxon>
        <taxon>Lasiosphaeria</taxon>
    </lineage>
</organism>
<dbReference type="PROSITE" id="PS00383">
    <property type="entry name" value="TYR_PHOSPHATASE_1"/>
    <property type="match status" value="1"/>
</dbReference>
<comment type="similarity">
    <text evidence="5">Belongs to the protein-tyrosine phosphatase family. Atypical dual-specificity phosphatase Siw14-like subfamily.</text>
</comment>
<keyword evidence="11" id="KW-1185">Reference proteome</keyword>
<protein>
    <recommendedName>
        <fullName evidence="2">diphosphoinositol-polyphosphate diphosphatase</fullName>
        <ecNumber evidence="2">3.6.1.52</ecNumber>
    </recommendedName>
</protein>
<dbReference type="PANTHER" id="PTHR31126:SF48">
    <property type="entry name" value="INOSITOL PHOSPHATASE SIW14"/>
    <property type="match status" value="1"/>
</dbReference>
<evidence type="ECO:0000256" key="6">
    <source>
        <dbReference type="ARBA" id="ARBA00047342"/>
    </source>
</evidence>
<keyword evidence="3" id="KW-0963">Cytoplasm</keyword>
<evidence type="ECO:0000256" key="8">
    <source>
        <dbReference type="SAM" id="MobiDB-lite"/>
    </source>
</evidence>
<comment type="catalytic activity">
    <reaction evidence="6">
        <text>5-diphospho-1D-myo-inositol 1,2,3,4,6-pentakisphosphate + H2O = 1D-myo-inositol hexakisphosphate + phosphate + H(+)</text>
        <dbReference type="Rhea" id="RHEA:22384"/>
        <dbReference type="ChEBI" id="CHEBI:15377"/>
        <dbReference type="ChEBI" id="CHEBI:15378"/>
        <dbReference type="ChEBI" id="CHEBI:43474"/>
        <dbReference type="ChEBI" id="CHEBI:58130"/>
        <dbReference type="ChEBI" id="CHEBI:58628"/>
        <dbReference type="EC" id="3.6.1.52"/>
    </reaction>
    <physiologicalReaction direction="left-to-right" evidence="6">
        <dbReference type="Rhea" id="RHEA:22385"/>
    </physiologicalReaction>
</comment>
<dbReference type="Pfam" id="PF03162">
    <property type="entry name" value="Y_phosphatase2"/>
    <property type="match status" value="1"/>
</dbReference>
<evidence type="ECO:0000256" key="4">
    <source>
        <dbReference type="ARBA" id="ARBA00022801"/>
    </source>
</evidence>
<accession>A0AAE0MYB6</accession>
<dbReference type="GO" id="GO:0052840">
    <property type="term" value="F:inositol diphosphate tetrakisphosphate diphosphatase activity"/>
    <property type="evidence" value="ECO:0007669"/>
    <property type="project" value="TreeGrafter"/>
</dbReference>
<dbReference type="InterPro" id="IPR016130">
    <property type="entry name" value="Tyr_Pase_AS"/>
</dbReference>
<feature type="domain" description="Tyrosine-protein phosphatase" evidence="9">
    <location>
        <begin position="111"/>
        <end position="257"/>
    </location>
</feature>